<dbReference type="Pfam" id="PF00072">
    <property type="entry name" value="Response_reg"/>
    <property type="match status" value="1"/>
</dbReference>
<dbReference type="SUPFAM" id="SSF52172">
    <property type="entry name" value="CheY-like"/>
    <property type="match status" value="1"/>
</dbReference>
<proteinExistence type="predicted"/>
<feature type="modified residue" description="4-aspartylphosphate" evidence="2">
    <location>
        <position position="53"/>
    </location>
</feature>
<evidence type="ECO:0000259" key="3">
    <source>
        <dbReference type="PROSITE" id="PS50110"/>
    </source>
</evidence>
<name>A0A2M7AQ13_UNCKA</name>
<protein>
    <submittedName>
        <fullName evidence="4">Two-component system response regulator</fullName>
    </submittedName>
</protein>
<sequence length="117" mass="12636">MAKILIADDSAFMRSVLKNILAKEGYNDTIEAVDGVDALKKIEEEKADLLLLDIIMPNLDGIGVLKKIPAGKIKVIVISAVGQEKMMNEAKSLGAVDFIIKPFDAENVLEAVKKVLG</sequence>
<dbReference type="PANTHER" id="PTHR44591">
    <property type="entry name" value="STRESS RESPONSE REGULATOR PROTEIN 1"/>
    <property type="match status" value="1"/>
</dbReference>
<reference evidence="5" key="1">
    <citation type="submission" date="2017-09" db="EMBL/GenBank/DDBJ databases">
        <title>Depth-based differentiation of microbial function through sediment-hosted aquifers and enrichment of novel symbionts in the deep terrestrial subsurface.</title>
        <authorList>
            <person name="Probst A.J."/>
            <person name="Ladd B."/>
            <person name="Jarett J.K."/>
            <person name="Geller-Mcgrath D.E."/>
            <person name="Sieber C.M.K."/>
            <person name="Emerson J.B."/>
            <person name="Anantharaman K."/>
            <person name="Thomas B.C."/>
            <person name="Malmstrom R."/>
            <person name="Stieglmeier M."/>
            <person name="Klingl A."/>
            <person name="Woyke T."/>
            <person name="Ryan C.M."/>
            <person name="Banfield J.F."/>
        </authorList>
    </citation>
    <scope>NUCLEOTIDE SEQUENCE [LARGE SCALE GENOMIC DNA]</scope>
</reference>
<dbReference type="Gene3D" id="3.40.50.2300">
    <property type="match status" value="1"/>
</dbReference>
<dbReference type="InterPro" id="IPR001789">
    <property type="entry name" value="Sig_transdc_resp-reg_receiver"/>
</dbReference>
<accession>A0A2M7AQ13</accession>
<dbReference type="EMBL" id="PEWD01000001">
    <property type="protein sequence ID" value="PIU69390.1"/>
    <property type="molecule type" value="Genomic_DNA"/>
</dbReference>
<dbReference type="PROSITE" id="PS50110">
    <property type="entry name" value="RESPONSE_REGULATORY"/>
    <property type="match status" value="1"/>
</dbReference>
<dbReference type="InterPro" id="IPR050595">
    <property type="entry name" value="Bact_response_regulator"/>
</dbReference>
<feature type="domain" description="Response regulatory" evidence="3">
    <location>
        <begin position="3"/>
        <end position="116"/>
    </location>
</feature>
<evidence type="ECO:0000256" key="1">
    <source>
        <dbReference type="ARBA" id="ARBA00022553"/>
    </source>
</evidence>
<dbReference type="AlphaFoldDB" id="A0A2M7AQ13"/>
<comment type="caution">
    <text evidence="4">The sequence shown here is derived from an EMBL/GenBank/DDBJ whole genome shotgun (WGS) entry which is preliminary data.</text>
</comment>
<organism evidence="4 5">
    <name type="scientific">candidate division WWE3 bacterium CG06_land_8_20_14_3_00_42_16</name>
    <dbReference type="NCBI Taxonomy" id="1975083"/>
    <lineage>
        <taxon>Bacteria</taxon>
        <taxon>Katanobacteria</taxon>
    </lineage>
</organism>
<evidence type="ECO:0000313" key="4">
    <source>
        <dbReference type="EMBL" id="PIU69390.1"/>
    </source>
</evidence>
<dbReference type="PANTHER" id="PTHR44591:SF3">
    <property type="entry name" value="RESPONSE REGULATORY DOMAIN-CONTAINING PROTEIN"/>
    <property type="match status" value="1"/>
</dbReference>
<dbReference type="InterPro" id="IPR011006">
    <property type="entry name" value="CheY-like_superfamily"/>
</dbReference>
<evidence type="ECO:0000313" key="5">
    <source>
        <dbReference type="Proteomes" id="UP000229916"/>
    </source>
</evidence>
<evidence type="ECO:0000256" key="2">
    <source>
        <dbReference type="PROSITE-ProRule" id="PRU00169"/>
    </source>
</evidence>
<dbReference type="SMART" id="SM00448">
    <property type="entry name" value="REC"/>
    <property type="match status" value="1"/>
</dbReference>
<keyword evidence="1 2" id="KW-0597">Phosphoprotein</keyword>
<gene>
    <name evidence="4" type="ORF">COS81_00055</name>
</gene>
<dbReference type="GO" id="GO:0000160">
    <property type="term" value="P:phosphorelay signal transduction system"/>
    <property type="evidence" value="ECO:0007669"/>
    <property type="project" value="InterPro"/>
</dbReference>
<dbReference type="Proteomes" id="UP000229916">
    <property type="component" value="Unassembled WGS sequence"/>
</dbReference>